<keyword evidence="1" id="KW-1015">Disulfide bond</keyword>
<reference evidence="6" key="3">
    <citation type="submission" date="2015-06" db="UniProtKB">
        <authorList>
            <consortium name="EnsemblMetazoa"/>
        </authorList>
    </citation>
    <scope>IDENTIFICATION</scope>
</reference>
<dbReference type="InterPro" id="IPR020837">
    <property type="entry name" value="Fibrinogen_CS"/>
</dbReference>
<dbReference type="CDD" id="cd00087">
    <property type="entry name" value="FReD"/>
    <property type="match status" value="1"/>
</dbReference>
<evidence type="ECO:0000256" key="2">
    <source>
        <dbReference type="SAM" id="Coils"/>
    </source>
</evidence>
<feature type="coiled-coil region" evidence="2">
    <location>
        <begin position="109"/>
        <end position="136"/>
    </location>
</feature>
<evidence type="ECO:0000313" key="6">
    <source>
        <dbReference type="EnsemblMetazoa" id="CapteP153615"/>
    </source>
</evidence>
<evidence type="ECO:0000313" key="5">
    <source>
        <dbReference type="EMBL" id="ELU13842.1"/>
    </source>
</evidence>
<dbReference type="InterPro" id="IPR050373">
    <property type="entry name" value="Fibrinogen_C-term_domain"/>
</dbReference>
<gene>
    <name evidence="5" type="ORF">CAPTEDRAFT_153615</name>
</gene>
<organism evidence="5">
    <name type="scientific">Capitella teleta</name>
    <name type="common">Polychaete worm</name>
    <dbReference type="NCBI Taxonomy" id="283909"/>
    <lineage>
        <taxon>Eukaryota</taxon>
        <taxon>Metazoa</taxon>
        <taxon>Spiralia</taxon>
        <taxon>Lophotrochozoa</taxon>
        <taxon>Annelida</taxon>
        <taxon>Polychaeta</taxon>
        <taxon>Sedentaria</taxon>
        <taxon>Scolecida</taxon>
        <taxon>Capitellidae</taxon>
        <taxon>Capitella</taxon>
    </lineage>
</organism>
<dbReference type="EnsemblMetazoa" id="CapteT153615">
    <property type="protein sequence ID" value="CapteP153615"/>
    <property type="gene ID" value="CapteG153615"/>
</dbReference>
<dbReference type="SMART" id="SM00186">
    <property type="entry name" value="FBG"/>
    <property type="match status" value="1"/>
</dbReference>
<keyword evidence="7" id="KW-1185">Reference proteome</keyword>
<proteinExistence type="predicted"/>
<dbReference type="PROSITE" id="PS00514">
    <property type="entry name" value="FIBRINOGEN_C_1"/>
    <property type="match status" value="1"/>
</dbReference>
<dbReference type="EMBL" id="KB295002">
    <property type="protein sequence ID" value="ELU13842.1"/>
    <property type="molecule type" value="Genomic_DNA"/>
</dbReference>
<keyword evidence="2" id="KW-0175">Coiled coil</keyword>
<dbReference type="Gene3D" id="3.90.215.10">
    <property type="entry name" value="Gamma Fibrinogen, chain A, domain 1"/>
    <property type="match status" value="1"/>
</dbReference>
<keyword evidence="3" id="KW-0732">Signal</keyword>
<name>R7V5T6_CAPTE</name>
<dbReference type="EMBL" id="AMQN01005050">
    <property type="status" value="NOT_ANNOTATED_CDS"/>
    <property type="molecule type" value="Genomic_DNA"/>
</dbReference>
<dbReference type="STRING" id="283909.R7V5T6"/>
<dbReference type="PANTHER" id="PTHR19143">
    <property type="entry name" value="FIBRINOGEN/TENASCIN/ANGIOPOEITIN"/>
    <property type="match status" value="1"/>
</dbReference>
<dbReference type="Pfam" id="PF00147">
    <property type="entry name" value="Fibrinogen_C"/>
    <property type="match status" value="1"/>
</dbReference>
<dbReference type="HOGENOM" id="CLU_038628_1_1_1"/>
<reference evidence="5 7" key="2">
    <citation type="journal article" date="2013" name="Nature">
        <title>Insights into bilaterian evolution from three spiralian genomes.</title>
        <authorList>
            <person name="Simakov O."/>
            <person name="Marletaz F."/>
            <person name="Cho S.J."/>
            <person name="Edsinger-Gonzales E."/>
            <person name="Havlak P."/>
            <person name="Hellsten U."/>
            <person name="Kuo D.H."/>
            <person name="Larsson T."/>
            <person name="Lv J."/>
            <person name="Arendt D."/>
            <person name="Savage R."/>
            <person name="Osoegawa K."/>
            <person name="de Jong P."/>
            <person name="Grimwood J."/>
            <person name="Chapman J.A."/>
            <person name="Shapiro H."/>
            <person name="Aerts A."/>
            <person name="Otillar R.P."/>
            <person name="Terry A.Y."/>
            <person name="Boore J.L."/>
            <person name="Grigoriev I.V."/>
            <person name="Lindberg D.R."/>
            <person name="Seaver E.C."/>
            <person name="Weisblat D.A."/>
            <person name="Putnam N.H."/>
            <person name="Rokhsar D.S."/>
        </authorList>
    </citation>
    <scope>NUCLEOTIDE SEQUENCE</scope>
    <source>
        <strain evidence="5 7">I ESC-2004</strain>
    </source>
</reference>
<evidence type="ECO:0000256" key="3">
    <source>
        <dbReference type="SAM" id="SignalP"/>
    </source>
</evidence>
<feature type="signal peptide" evidence="3">
    <location>
        <begin position="1"/>
        <end position="18"/>
    </location>
</feature>
<evidence type="ECO:0000256" key="1">
    <source>
        <dbReference type="ARBA" id="ARBA00023157"/>
    </source>
</evidence>
<dbReference type="PROSITE" id="PS51406">
    <property type="entry name" value="FIBRINOGEN_C_2"/>
    <property type="match status" value="1"/>
</dbReference>
<dbReference type="InterPro" id="IPR014716">
    <property type="entry name" value="Fibrinogen_a/b/g_C_1"/>
</dbReference>
<feature type="domain" description="Fibrinogen C-terminal" evidence="4">
    <location>
        <begin position="162"/>
        <end position="390"/>
    </location>
</feature>
<dbReference type="GO" id="GO:0005615">
    <property type="term" value="C:extracellular space"/>
    <property type="evidence" value="ECO:0007669"/>
    <property type="project" value="TreeGrafter"/>
</dbReference>
<dbReference type="OrthoDB" id="9990035at2759"/>
<accession>R7V5T6</accession>
<feature type="chain" id="PRO_5008788785" description="Fibrinogen C-terminal domain-containing protein" evidence="3">
    <location>
        <begin position="19"/>
        <end position="395"/>
    </location>
</feature>
<reference evidence="7" key="1">
    <citation type="submission" date="2012-12" db="EMBL/GenBank/DDBJ databases">
        <authorList>
            <person name="Hellsten U."/>
            <person name="Grimwood J."/>
            <person name="Chapman J.A."/>
            <person name="Shapiro H."/>
            <person name="Aerts A."/>
            <person name="Otillar R.P."/>
            <person name="Terry A.Y."/>
            <person name="Boore J.L."/>
            <person name="Simakov O."/>
            <person name="Marletaz F."/>
            <person name="Cho S.-J."/>
            <person name="Edsinger-Gonzales E."/>
            <person name="Havlak P."/>
            <person name="Kuo D.-H."/>
            <person name="Larsson T."/>
            <person name="Lv J."/>
            <person name="Arendt D."/>
            <person name="Savage R."/>
            <person name="Osoegawa K."/>
            <person name="de Jong P."/>
            <person name="Lindberg D.R."/>
            <person name="Seaver E.C."/>
            <person name="Weisblat D.A."/>
            <person name="Putnam N.H."/>
            <person name="Grigoriev I.V."/>
            <person name="Rokhsar D.S."/>
        </authorList>
    </citation>
    <scope>NUCLEOTIDE SEQUENCE</scope>
    <source>
        <strain evidence="7">I ESC-2004</strain>
    </source>
</reference>
<sequence>MEVLKFLLCVVLVVLCKGQKISRRASKIGLHQTKLRHHAPCENNTVECVEQRILHEVHKAEDRLGHRLDTKVKRLNQTLHIVHLERMLHFVNEELHLAKQGDVDKERLLLNLQRTLAQQQANVDALQSDVQRLTKQLLALTGGQEKVTQAPMTTERTNDLPELQPIQPKDCQATFDDGDVVQRPGHYYMLIQPMSSPRPFQACCKITNTSGWTLIQRRQDGSVDFFRTWKEYKQGFGNLEGEFWLGNDRIHELTSQGDYRLRLELTTWDGDRHWAEYDHFSVEDEIGLYRIHVNGYHGDAGDSLTSSFANHDGQAFSTKDVDNDERFYDSCARHYKGAWWFKNCFESHLNGVYYQRGDHDNFFVRDGVQWNTIHLHSSLKHVEMMVRPNERNSVA</sequence>
<evidence type="ECO:0000259" key="4">
    <source>
        <dbReference type="PROSITE" id="PS51406"/>
    </source>
</evidence>
<dbReference type="SUPFAM" id="SSF56496">
    <property type="entry name" value="Fibrinogen C-terminal domain-like"/>
    <property type="match status" value="1"/>
</dbReference>
<protein>
    <recommendedName>
        <fullName evidence="4">Fibrinogen C-terminal domain-containing protein</fullName>
    </recommendedName>
</protein>
<evidence type="ECO:0000313" key="7">
    <source>
        <dbReference type="Proteomes" id="UP000014760"/>
    </source>
</evidence>
<dbReference type="InterPro" id="IPR036056">
    <property type="entry name" value="Fibrinogen-like_C"/>
</dbReference>
<dbReference type="OMA" id="SYENFWI"/>
<dbReference type="AlphaFoldDB" id="R7V5T6"/>
<dbReference type="Proteomes" id="UP000014760">
    <property type="component" value="Unassembled WGS sequence"/>
</dbReference>
<dbReference type="InterPro" id="IPR002181">
    <property type="entry name" value="Fibrinogen_a/b/g_C_dom"/>
</dbReference>